<gene>
    <name evidence="1" type="ORF">DPMN_105321</name>
</gene>
<keyword evidence="2" id="KW-1185">Reference proteome</keyword>
<evidence type="ECO:0000313" key="2">
    <source>
        <dbReference type="Proteomes" id="UP000828390"/>
    </source>
</evidence>
<dbReference type="AlphaFoldDB" id="A0A9D4HBL1"/>
<proteinExistence type="predicted"/>
<accession>A0A9D4HBL1</accession>
<organism evidence="1 2">
    <name type="scientific">Dreissena polymorpha</name>
    <name type="common">Zebra mussel</name>
    <name type="synonym">Mytilus polymorpha</name>
    <dbReference type="NCBI Taxonomy" id="45954"/>
    <lineage>
        <taxon>Eukaryota</taxon>
        <taxon>Metazoa</taxon>
        <taxon>Spiralia</taxon>
        <taxon>Lophotrochozoa</taxon>
        <taxon>Mollusca</taxon>
        <taxon>Bivalvia</taxon>
        <taxon>Autobranchia</taxon>
        <taxon>Heteroconchia</taxon>
        <taxon>Euheterodonta</taxon>
        <taxon>Imparidentia</taxon>
        <taxon>Neoheterodontei</taxon>
        <taxon>Myida</taxon>
        <taxon>Dreissenoidea</taxon>
        <taxon>Dreissenidae</taxon>
        <taxon>Dreissena</taxon>
    </lineage>
</organism>
<evidence type="ECO:0000313" key="1">
    <source>
        <dbReference type="EMBL" id="KAH3832045.1"/>
    </source>
</evidence>
<sequence length="94" mass="10793">MLHYNGTLPTELTRQLVLTRKKYHGTLPTELTRMLHYNGTLPTELTRQLVLTGKTIMALYQLSLRGCCTIMALYQLSLPDSWFLPGKLSWHSTN</sequence>
<protein>
    <submittedName>
        <fullName evidence="1">Uncharacterized protein</fullName>
    </submittedName>
</protein>
<name>A0A9D4HBL1_DREPO</name>
<dbReference type="EMBL" id="JAIWYP010000004">
    <property type="protein sequence ID" value="KAH3832045.1"/>
    <property type="molecule type" value="Genomic_DNA"/>
</dbReference>
<reference evidence="1" key="1">
    <citation type="journal article" date="2019" name="bioRxiv">
        <title>The Genome of the Zebra Mussel, Dreissena polymorpha: A Resource for Invasive Species Research.</title>
        <authorList>
            <person name="McCartney M.A."/>
            <person name="Auch B."/>
            <person name="Kono T."/>
            <person name="Mallez S."/>
            <person name="Zhang Y."/>
            <person name="Obille A."/>
            <person name="Becker A."/>
            <person name="Abrahante J.E."/>
            <person name="Garbe J."/>
            <person name="Badalamenti J.P."/>
            <person name="Herman A."/>
            <person name="Mangelson H."/>
            <person name="Liachko I."/>
            <person name="Sullivan S."/>
            <person name="Sone E.D."/>
            <person name="Koren S."/>
            <person name="Silverstein K.A.T."/>
            <person name="Beckman K.B."/>
            <person name="Gohl D.M."/>
        </authorList>
    </citation>
    <scope>NUCLEOTIDE SEQUENCE</scope>
    <source>
        <strain evidence="1">Duluth1</strain>
        <tissue evidence="1">Whole animal</tissue>
    </source>
</reference>
<dbReference type="Proteomes" id="UP000828390">
    <property type="component" value="Unassembled WGS sequence"/>
</dbReference>
<reference evidence="1" key="2">
    <citation type="submission" date="2020-11" db="EMBL/GenBank/DDBJ databases">
        <authorList>
            <person name="McCartney M.A."/>
            <person name="Auch B."/>
            <person name="Kono T."/>
            <person name="Mallez S."/>
            <person name="Becker A."/>
            <person name="Gohl D.M."/>
            <person name="Silverstein K.A.T."/>
            <person name="Koren S."/>
            <person name="Bechman K.B."/>
            <person name="Herman A."/>
            <person name="Abrahante J.E."/>
            <person name="Garbe J."/>
        </authorList>
    </citation>
    <scope>NUCLEOTIDE SEQUENCE</scope>
    <source>
        <strain evidence="1">Duluth1</strain>
        <tissue evidence="1">Whole animal</tissue>
    </source>
</reference>
<comment type="caution">
    <text evidence="1">The sequence shown here is derived from an EMBL/GenBank/DDBJ whole genome shotgun (WGS) entry which is preliminary data.</text>
</comment>